<evidence type="ECO:0000256" key="6">
    <source>
        <dbReference type="ARBA" id="ARBA00023136"/>
    </source>
</evidence>
<dbReference type="GO" id="GO:0005743">
    <property type="term" value="C:mitochondrial inner membrane"/>
    <property type="evidence" value="ECO:0007669"/>
    <property type="project" value="UniProtKB-SubCell"/>
</dbReference>
<protein>
    <recommendedName>
        <fullName evidence="7">Tim44-like domain-containing protein</fullName>
    </recommendedName>
</protein>
<dbReference type="InterPro" id="IPR039544">
    <property type="entry name" value="Tim44-like"/>
</dbReference>
<proteinExistence type="inferred from homology"/>
<dbReference type="Pfam" id="PF04280">
    <property type="entry name" value="Tim44"/>
    <property type="match status" value="1"/>
</dbReference>
<dbReference type="InterPro" id="IPR007379">
    <property type="entry name" value="Tim44-like_dom"/>
</dbReference>
<evidence type="ECO:0000256" key="4">
    <source>
        <dbReference type="ARBA" id="ARBA00022946"/>
    </source>
</evidence>
<dbReference type="GO" id="GO:0030150">
    <property type="term" value="P:protein import into mitochondrial matrix"/>
    <property type="evidence" value="ECO:0007669"/>
    <property type="project" value="TreeGrafter"/>
</dbReference>
<evidence type="ECO:0000313" key="8">
    <source>
        <dbReference type="EMBL" id="ETO32284.1"/>
    </source>
</evidence>
<sequence>MQTEQSRAMDTLREVVDDFWTEDFLPEFQERIWPIICSAYLKDDIDYLSKICVGDALMFCRTMIDQRKQTNRQLSHQILWYDAVELVDTKLSKDRRPQLIVTASVHTVDCVYDRTTKEIVEGSESLIANNMFYLILEPNVDENYLKNTGHPWQIRTLQTSKQKQLV</sequence>
<evidence type="ECO:0000313" key="9">
    <source>
        <dbReference type="Proteomes" id="UP000023152"/>
    </source>
</evidence>
<comment type="caution">
    <text evidence="8">The sequence shown here is derived from an EMBL/GenBank/DDBJ whole genome shotgun (WGS) entry which is preliminary data.</text>
</comment>
<dbReference type="PANTHER" id="PTHR10721:SF1">
    <property type="entry name" value="MITOCHONDRIAL IMPORT INNER MEMBRANE TRANSLOCASE SUBUNIT TIM44"/>
    <property type="match status" value="1"/>
</dbReference>
<dbReference type="PANTHER" id="PTHR10721">
    <property type="entry name" value="MITOCHONDRIAL IMPORT INNER MEMBRANE TRANSLOCASE SUBUNIT TIM44"/>
    <property type="match status" value="1"/>
</dbReference>
<evidence type="ECO:0000256" key="3">
    <source>
        <dbReference type="ARBA" id="ARBA00022792"/>
    </source>
</evidence>
<reference evidence="8 9" key="1">
    <citation type="journal article" date="2013" name="Curr. Biol.">
        <title>The Genome of the Foraminiferan Reticulomyxa filosa.</title>
        <authorList>
            <person name="Glockner G."/>
            <person name="Hulsmann N."/>
            <person name="Schleicher M."/>
            <person name="Noegel A.A."/>
            <person name="Eichinger L."/>
            <person name="Gallinger C."/>
            <person name="Pawlowski J."/>
            <person name="Sierra R."/>
            <person name="Euteneuer U."/>
            <person name="Pillet L."/>
            <person name="Moustafa A."/>
            <person name="Platzer M."/>
            <person name="Groth M."/>
            <person name="Szafranski K."/>
            <person name="Schliwa M."/>
        </authorList>
    </citation>
    <scope>NUCLEOTIDE SEQUENCE [LARGE SCALE GENOMIC DNA]</scope>
</reference>
<dbReference type="AlphaFoldDB" id="X6P2H7"/>
<organism evidence="8 9">
    <name type="scientific">Reticulomyxa filosa</name>
    <dbReference type="NCBI Taxonomy" id="46433"/>
    <lineage>
        <taxon>Eukaryota</taxon>
        <taxon>Sar</taxon>
        <taxon>Rhizaria</taxon>
        <taxon>Retaria</taxon>
        <taxon>Foraminifera</taxon>
        <taxon>Monothalamids</taxon>
        <taxon>Reticulomyxidae</taxon>
        <taxon>Reticulomyxa</taxon>
    </lineage>
</organism>
<comment type="subcellular location">
    <subcellularLocation>
        <location evidence="1">Mitochondrion inner membrane</location>
    </subcellularLocation>
</comment>
<dbReference type="SUPFAM" id="SSF54427">
    <property type="entry name" value="NTF2-like"/>
    <property type="match status" value="1"/>
</dbReference>
<dbReference type="Proteomes" id="UP000023152">
    <property type="component" value="Unassembled WGS sequence"/>
</dbReference>
<evidence type="ECO:0000256" key="2">
    <source>
        <dbReference type="ARBA" id="ARBA00009597"/>
    </source>
</evidence>
<keyword evidence="4" id="KW-0809">Transit peptide</keyword>
<accession>X6P2H7</accession>
<gene>
    <name evidence="8" type="ORF">RFI_04834</name>
</gene>
<keyword evidence="9" id="KW-1185">Reference proteome</keyword>
<evidence type="ECO:0000259" key="7">
    <source>
        <dbReference type="Pfam" id="PF04280"/>
    </source>
</evidence>
<evidence type="ECO:0000256" key="5">
    <source>
        <dbReference type="ARBA" id="ARBA00023128"/>
    </source>
</evidence>
<keyword evidence="5" id="KW-0496">Mitochondrion</keyword>
<comment type="similarity">
    <text evidence="2">Belongs to the Tim44 family.</text>
</comment>
<dbReference type="EMBL" id="ASPP01004322">
    <property type="protein sequence ID" value="ETO32284.1"/>
    <property type="molecule type" value="Genomic_DNA"/>
</dbReference>
<dbReference type="InterPro" id="IPR032710">
    <property type="entry name" value="NTF2-like_dom_sf"/>
</dbReference>
<keyword evidence="3" id="KW-0999">Mitochondrion inner membrane</keyword>
<feature type="domain" description="Tim44-like" evidence="7">
    <location>
        <begin position="6"/>
        <end position="158"/>
    </location>
</feature>
<name>X6P2H7_RETFI</name>
<evidence type="ECO:0000256" key="1">
    <source>
        <dbReference type="ARBA" id="ARBA00004273"/>
    </source>
</evidence>
<keyword evidence="6" id="KW-0472">Membrane</keyword>
<dbReference type="GO" id="GO:0051087">
    <property type="term" value="F:protein-folding chaperone binding"/>
    <property type="evidence" value="ECO:0007669"/>
    <property type="project" value="TreeGrafter"/>
</dbReference>
<dbReference type="Gene3D" id="3.10.450.240">
    <property type="match status" value="1"/>
</dbReference>